<comment type="catalytic activity">
    <reaction evidence="48">
        <text>3-oxohexadecanoyl-[ACP] + NADPH + H(+) = (3R)-hydroxyhexadecanoyl-[ACP] + NADP(+)</text>
        <dbReference type="Rhea" id="RHEA:41904"/>
        <dbReference type="Rhea" id="RHEA-COMP:9649"/>
        <dbReference type="Rhea" id="RHEA-COMP:9650"/>
        <dbReference type="ChEBI" id="CHEBI:15378"/>
        <dbReference type="ChEBI" id="CHEBI:57783"/>
        <dbReference type="ChEBI" id="CHEBI:58349"/>
        <dbReference type="ChEBI" id="CHEBI:78478"/>
        <dbReference type="ChEBI" id="CHEBI:78480"/>
    </reaction>
    <physiologicalReaction direction="left-to-right" evidence="48">
        <dbReference type="Rhea" id="RHEA:41905"/>
    </physiologicalReaction>
</comment>
<comment type="catalytic activity">
    <reaction evidence="20">
        <text>(3R)-hydroxyhexadecanoyl-[ACP] = (2E)-hexadecenoyl-[ACP] + H2O</text>
        <dbReference type="Rhea" id="RHEA:41908"/>
        <dbReference type="Rhea" id="RHEA-COMP:9650"/>
        <dbReference type="Rhea" id="RHEA-COMP:9651"/>
        <dbReference type="ChEBI" id="CHEBI:15377"/>
        <dbReference type="ChEBI" id="CHEBI:78480"/>
        <dbReference type="ChEBI" id="CHEBI:78481"/>
    </reaction>
    <physiologicalReaction direction="left-to-right" evidence="20">
        <dbReference type="Rhea" id="RHEA:41909"/>
    </physiologicalReaction>
</comment>
<dbReference type="Gene3D" id="3.40.50.720">
    <property type="entry name" value="NAD(P)-binding Rossmann-like Domain"/>
    <property type="match status" value="1"/>
</dbReference>
<evidence type="ECO:0000256" key="52">
    <source>
        <dbReference type="ARBA" id="ARBA00049533"/>
    </source>
</evidence>
<comment type="catalytic activity">
    <reaction evidence="29">
        <text>dodecanoyl-[ACP] + malonyl-[ACP] + H(+) = 3-oxotetradecanoyl-[ACP] + holo-[ACP] + CO2</text>
        <dbReference type="Rhea" id="RHEA:41884"/>
        <dbReference type="Rhea" id="RHEA-COMP:9623"/>
        <dbReference type="Rhea" id="RHEA-COMP:9644"/>
        <dbReference type="Rhea" id="RHEA-COMP:9645"/>
        <dbReference type="Rhea" id="RHEA-COMP:9685"/>
        <dbReference type="ChEBI" id="CHEBI:15378"/>
        <dbReference type="ChEBI" id="CHEBI:16526"/>
        <dbReference type="ChEBI" id="CHEBI:64479"/>
        <dbReference type="ChEBI" id="CHEBI:65264"/>
        <dbReference type="ChEBI" id="CHEBI:78449"/>
        <dbReference type="ChEBI" id="CHEBI:78473"/>
    </reaction>
    <physiologicalReaction direction="left-to-right" evidence="29">
        <dbReference type="Rhea" id="RHEA:41885"/>
    </physiologicalReaction>
</comment>
<protein>
    <submittedName>
        <fullName evidence="58">SDR family NAD(P)-dependent oxidoreductase</fullName>
    </submittedName>
</protein>
<comment type="catalytic activity">
    <reaction evidence="51">
        <text>(2E)-decenoyl-[ACP] + NADPH + H(+) = decanoyl-[ACP] + NADP(+)</text>
        <dbReference type="Rhea" id="RHEA:41864"/>
        <dbReference type="Rhea" id="RHEA-COMP:9639"/>
        <dbReference type="Rhea" id="RHEA-COMP:9640"/>
        <dbReference type="ChEBI" id="CHEBI:15378"/>
        <dbReference type="ChEBI" id="CHEBI:57783"/>
        <dbReference type="ChEBI" id="CHEBI:58349"/>
        <dbReference type="ChEBI" id="CHEBI:78467"/>
        <dbReference type="ChEBI" id="CHEBI:78468"/>
    </reaction>
    <physiologicalReaction direction="left-to-right" evidence="51">
        <dbReference type="Rhea" id="RHEA:41865"/>
    </physiologicalReaction>
</comment>
<dbReference type="InterPro" id="IPR006162">
    <property type="entry name" value="Ppantetheine_attach_site"/>
</dbReference>
<evidence type="ECO:0000256" key="6">
    <source>
        <dbReference type="ARBA" id="ARBA00022679"/>
    </source>
</evidence>
<feature type="compositionally biased region" description="Basic residues" evidence="54">
    <location>
        <begin position="126"/>
        <end position="139"/>
    </location>
</feature>
<evidence type="ECO:0000256" key="44">
    <source>
        <dbReference type="ARBA" id="ARBA00049019"/>
    </source>
</evidence>
<comment type="catalytic activity">
    <reaction evidence="16">
        <text>(3R)-hydroxydecanoyl-[ACP] = (2E)-decenoyl-[ACP] + H2O</text>
        <dbReference type="Rhea" id="RHEA:41860"/>
        <dbReference type="Rhea" id="RHEA-COMP:9638"/>
        <dbReference type="Rhea" id="RHEA-COMP:9639"/>
        <dbReference type="ChEBI" id="CHEBI:15377"/>
        <dbReference type="ChEBI" id="CHEBI:78466"/>
        <dbReference type="ChEBI" id="CHEBI:78467"/>
    </reaction>
    <physiologicalReaction direction="left-to-right" evidence="16">
        <dbReference type="Rhea" id="RHEA:41861"/>
    </physiologicalReaction>
</comment>
<comment type="catalytic activity">
    <reaction evidence="32">
        <text>3-oxobutanoyl-[ACP] + NADPH + H(+) = (3R)-hydroxybutanoyl-[ACP] + NADP(+)</text>
        <dbReference type="Rhea" id="RHEA:41804"/>
        <dbReference type="Rhea" id="RHEA-COMP:9625"/>
        <dbReference type="Rhea" id="RHEA-COMP:9626"/>
        <dbReference type="ChEBI" id="CHEBI:15378"/>
        <dbReference type="ChEBI" id="CHEBI:57783"/>
        <dbReference type="ChEBI" id="CHEBI:58349"/>
        <dbReference type="ChEBI" id="CHEBI:78450"/>
        <dbReference type="ChEBI" id="CHEBI:78451"/>
    </reaction>
    <physiologicalReaction direction="left-to-right" evidence="32">
        <dbReference type="Rhea" id="RHEA:41805"/>
    </physiologicalReaction>
</comment>
<dbReference type="SUPFAM" id="SSF53474">
    <property type="entry name" value="alpha/beta-Hydrolases"/>
    <property type="match status" value="1"/>
</dbReference>
<evidence type="ECO:0000256" key="30">
    <source>
        <dbReference type="ARBA" id="ARBA00047810"/>
    </source>
</evidence>
<evidence type="ECO:0000256" key="41">
    <source>
        <dbReference type="ARBA" id="ARBA00048691"/>
    </source>
</evidence>
<dbReference type="SMART" id="SM00827">
    <property type="entry name" value="PKS_AT"/>
    <property type="match status" value="1"/>
</dbReference>
<comment type="catalytic activity">
    <reaction evidence="42">
        <text>hexadecanoyl-[ACP] + H2O = hexadecanoate + holo-[ACP] + H(+)</text>
        <dbReference type="Rhea" id="RHEA:41932"/>
        <dbReference type="Rhea" id="RHEA-COMP:9652"/>
        <dbReference type="Rhea" id="RHEA-COMP:9685"/>
        <dbReference type="ChEBI" id="CHEBI:7896"/>
        <dbReference type="ChEBI" id="CHEBI:15377"/>
        <dbReference type="ChEBI" id="CHEBI:15378"/>
        <dbReference type="ChEBI" id="CHEBI:64479"/>
        <dbReference type="ChEBI" id="CHEBI:78483"/>
        <dbReference type="EC" id="3.1.2.14"/>
    </reaction>
    <physiologicalReaction direction="left-to-right" evidence="42">
        <dbReference type="Rhea" id="RHEA:41933"/>
    </physiologicalReaction>
</comment>
<dbReference type="InterPro" id="IPR016036">
    <property type="entry name" value="Malonyl_transacylase_ACP-bd"/>
</dbReference>
<keyword evidence="59" id="KW-1185">Reference proteome</keyword>
<evidence type="ECO:0000256" key="19">
    <source>
        <dbReference type="ARBA" id="ARBA00023399"/>
    </source>
</evidence>
<dbReference type="SMART" id="SM00824">
    <property type="entry name" value="PKS_TE"/>
    <property type="match status" value="1"/>
</dbReference>
<dbReference type="SMART" id="SM00829">
    <property type="entry name" value="PKS_ER"/>
    <property type="match status" value="1"/>
</dbReference>
<dbReference type="Gene3D" id="3.90.180.10">
    <property type="entry name" value="Medium-chain alcohol dehydrogenases, catalytic domain"/>
    <property type="match status" value="1"/>
</dbReference>
<dbReference type="Pfam" id="PF14765">
    <property type="entry name" value="PS-DH"/>
    <property type="match status" value="1"/>
</dbReference>
<comment type="catalytic activity">
    <reaction evidence="41">
        <text>holo-[ACP] + acetyl-CoA = acetyl-[ACP] + CoA</text>
        <dbReference type="Rhea" id="RHEA:41788"/>
        <dbReference type="Rhea" id="RHEA-COMP:9621"/>
        <dbReference type="Rhea" id="RHEA-COMP:9685"/>
        <dbReference type="ChEBI" id="CHEBI:57287"/>
        <dbReference type="ChEBI" id="CHEBI:57288"/>
        <dbReference type="ChEBI" id="CHEBI:64479"/>
        <dbReference type="ChEBI" id="CHEBI:78446"/>
        <dbReference type="EC" id="2.3.1.38"/>
    </reaction>
    <physiologicalReaction direction="left-to-right" evidence="41">
        <dbReference type="Rhea" id="RHEA:41789"/>
    </physiologicalReaction>
</comment>
<evidence type="ECO:0000256" key="3">
    <source>
        <dbReference type="ARBA" id="ARBA00005189"/>
    </source>
</evidence>
<comment type="catalytic activity">
    <reaction evidence="37">
        <text>(2E)-octenoyl-[ACP] + NADPH + H(+) = octanoyl-[ACP] + NADP(+)</text>
        <dbReference type="Rhea" id="RHEA:41848"/>
        <dbReference type="Rhea" id="RHEA-COMP:9635"/>
        <dbReference type="Rhea" id="RHEA-COMP:9636"/>
        <dbReference type="ChEBI" id="CHEBI:15378"/>
        <dbReference type="ChEBI" id="CHEBI:57783"/>
        <dbReference type="ChEBI" id="CHEBI:58349"/>
        <dbReference type="ChEBI" id="CHEBI:78462"/>
        <dbReference type="ChEBI" id="CHEBI:78463"/>
    </reaction>
    <physiologicalReaction direction="left-to-right" evidence="37">
        <dbReference type="Rhea" id="RHEA:41849"/>
    </physiologicalReaction>
</comment>
<evidence type="ECO:0000256" key="23">
    <source>
        <dbReference type="ARBA" id="ARBA00047300"/>
    </source>
</evidence>
<dbReference type="InterPro" id="IPR013968">
    <property type="entry name" value="PKS_KR"/>
</dbReference>
<evidence type="ECO:0000256" key="22">
    <source>
        <dbReference type="ARBA" id="ARBA00023442"/>
    </source>
</evidence>
<dbReference type="InterPro" id="IPR018201">
    <property type="entry name" value="Ketoacyl_synth_AS"/>
</dbReference>
<dbReference type="PANTHER" id="PTHR43775">
    <property type="entry name" value="FATTY ACID SYNTHASE"/>
    <property type="match status" value="1"/>
</dbReference>
<dbReference type="InterPro" id="IPR015083">
    <property type="entry name" value="NorB/c/GfsB-D-like_docking"/>
</dbReference>
<evidence type="ECO:0000256" key="53">
    <source>
        <dbReference type="PROSITE-ProRule" id="PRU01363"/>
    </source>
</evidence>
<evidence type="ECO:0000256" key="33">
    <source>
        <dbReference type="ARBA" id="ARBA00047961"/>
    </source>
</evidence>
<evidence type="ECO:0000256" key="29">
    <source>
        <dbReference type="ARBA" id="ARBA00047578"/>
    </source>
</evidence>
<dbReference type="InterPro" id="IPR042104">
    <property type="entry name" value="PKS_dehydratase_sf"/>
</dbReference>
<dbReference type="PROSITE" id="PS52004">
    <property type="entry name" value="KS3_2"/>
    <property type="match status" value="1"/>
</dbReference>
<evidence type="ECO:0000256" key="54">
    <source>
        <dbReference type="SAM" id="MobiDB-lite"/>
    </source>
</evidence>
<dbReference type="PROSITE" id="PS52019">
    <property type="entry name" value="PKS_MFAS_DH"/>
    <property type="match status" value="1"/>
</dbReference>
<dbReference type="Proteomes" id="UP001597483">
    <property type="component" value="Unassembled WGS sequence"/>
</dbReference>
<dbReference type="SUPFAM" id="SSF53901">
    <property type="entry name" value="Thiolase-like"/>
    <property type="match status" value="1"/>
</dbReference>
<comment type="catalytic activity">
    <reaction evidence="15">
        <text>(3R)-hydroxyhexanoyl-[ACP] = (2E)-hexenoyl-[ACP] + H2O</text>
        <dbReference type="Rhea" id="RHEA:41828"/>
        <dbReference type="Rhea" id="RHEA-COMP:9630"/>
        <dbReference type="Rhea" id="RHEA-COMP:9631"/>
        <dbReference type="ChEBI" id="CHEBI:15377"/>
        <dbReference type="ChEBI" id="CHEBI:78457"/>
        <dbReference type="ChEBI" id="CHEBI:78458"/>
    </reaction>
    <physiologicalReaction direction="left-to-right" evidence="15">
        <dbReference type="Rhea" id="RHEA:41829"/>
    </physiologicalReaction>
</comment>
<dbReference type="CDD" id="cd00833">
    <property type="entry name" value="PKS"/>
    <property type="match status" value="1"/>
</dbReference>
<feature type="compositionally biased region" description="Low complexity" evidence="54">
    <location>
        <begin position="160"/>
        <end position="180"/>
    </location>
</feature>
<dbReference type="InterPro" id="IPR049551">
    <property type="entry name" value="PKS_DH_C"/>
</dbReference>
<keyword evidence="6" id="KW-0808">Transferase</keyword>
<comment type="catalytic activity">
    <reaction evidence="49">
        <text>3-oxooctanoyl-[ACP] + NADPH + H(+) = (3R)-hydroxyoctanoyl-[ACP] + NADP(+)</text>
        <dbReference type="Rhea" id="RHEA:41840"/>
        <dbReference type="Rhea" id="RHEA-COMP:9633"/>
        <dbReference type="Rhea" id="RHEA-COMP:9634"/>
        <dbReference type="ChEBI" id="CHEBI:15378"/>
        <dbReference type="ChEBI" id="CHEBI:57783"/>
        <dbReference type="ChEBI" id="CHEBI:58349"/>
        <dbReference type="ChEBI" id="CHEBI:78460"/>
        <dbReference type="ChEBI" id="CHEBI:78461"/>
    </reaction>
    <physiologicalReaction direction="left-to-right" evidence="49">
        <dbReference type="Rhea" id="RHEA:41841"/>
    </physiologicalReaction>
</comment>
<dbReference type="InterPro" id="IPR020843">
    <property type="entry name" value="ER"/>
</dbReference>
<dbReference type="InterPro" id="IPR049900">
    <property type="entry name" value="PKS_mFAS_DH"/>
</dbReference>
<comment type="catalytic activity">
    <reaction evidence="26">
        <text>3-oxodecanoyl-[ACP] + NADPH + H(+) = (3R)-hydroxydecanoyl-[ACP] + NADP(+)</text>
        <dbReference type="Rhea" id="RHEA:41856"/>
        <dbReference type="Rhea" id="RHEA-COMP:9637"/>
        <dbReference type="Rhea" id="RHEA-COMP:9638"/>
        <dbReference type="ChEBI" id="CHEBI:15378"/>
        <dbReference type="ChEBI" id="CHEBI:57783"/>
        <dbReference type="ChEBI" id="CHEBI:58349"/>
        <dbReference type="ChEBI" id="CHEBI:78464"/>
        <dbReference type="ChEBI" id="CHEBI:78466"/>
    </reaction>
    <physiologicalReaction direction="left-to-right" evidence="26">
        <dbReference type="Rhea" id="RHEA:41857"/>
    </physiologicalReaction>
</comment>
<dbReference type="Pfam" id="PF21089">
    <property type="entry name" value="PKS_DH_N"/>
    <property type="match status" value="1"/>
</dbReference>
<evidence type="ECO:0000256" key="4">
    <source>
        <dbReference type="ARBA" id="ARBA00022450"/>
    </source>
</evidence>
<evidence type="ECO:0000256" key="38">
    <source>
        <dbReference type="ARBA" id="ARBA00048506"/>
    </source>
</evidence>
<comment type="catalytic activity">
    <reaction evidence="40">
        <text>a 2,3-saturated acyl-[ACP] + NADP(+) = a (2E)-enoyl-[ACP] + NADPH + H(+)</text>
        <dbReference type="Rhea" id="RHEA:22564"/>
        <dbReference type="Rhea" id="RHEA-COMP:9925"/>
        <dbReference type="Rhea" id="RHEA-COMP:9926"/>
        <dbReference type="ChEBI" id="CHEBI:15378"/>
        <dbReference type="ChEBI" id="CHEBI:57783"/>
        <dbReference type="ChEBI" id="CHEBI:58349"/>
        <dbReference type="ChEBI" id="CHEBI:78784"/>
        <dbReference type="ChEBI" id="CHEBI:78785"/>
        <dbReference type="EC" id="1.3.1.39"/>
    </reaction>
    <physiologicalReaction direction="right-to-left" evidence="40">
        <dbReference type="Rhea" id="RHEA:22566"/>
    </physiologicalReaction>
</comment>
<dbReference type="InterPro" id="IPR029058">
    <property type="entry name" value="AB_hydrolase_fold"/>
</dbReference>
<comment type="catalytic activity">
    <reaction evidence="52">
        <text>octanoyl-[ACP] + malonyl-[ACP] + H(+) = 3-oxodecanoyl-[ACP] + holo-[ACP] + CO2</text>
        <dbReference type="Rhea" id="RHEA:41852"/>
        <dbReference type="Rhea" id="RHEA-COMP:9623"/>
        <dbReference type="Rhea" id="RHEA-COMP:9636"/>
        <dbReference type="Rhea" id="RHEA-COMP:9637"/>
        <dbReference type="Rhea" id="RHEA-COMP:9685"/>
        <dbReference type="ChEBI" id="CHEBI:15378"/>
        <dbReference type="ChEBI" id="CHEBI:16526"/>
        <dbReference type="ChEBI" id="CHEBI:64479"/>
        <dbReference type="ChEBI" id="CHEBI:78449"/>
        <dbReference type="ChEBI" id="CHEBI:78463"/>
        <dbReference type="ChEBI" id="CHEBI:78464"/>
    </reaction>
    <physiologicalReaction direction="left-to-right" evidence="52">
        <dbReference type="Rhea" id="RHEA:41853"/>
    </physiologicalReaction>
</comment>
<dbReference type="InterPro" id="IPR016039">
    <property type="entry name" value="Thiolase-like"/>
</dbReference>
<comment type="catalytic activity">
    <reaction evidence="28">
        <text>(2E)-butenoyl-[ACP] + NADPH + H(+) = butanoyl-[ACP] + NADP(+)</text>
        <dbReference type="Rhea" id="RHEA:41812"/>
        <dbReference type="Rhea" id="RHEA-COMP:9627"/>
        <dbReference type="Rhea" id="RHEA-COMP:9628"/>
        <dbReference type="ChEBI" id="CHEBI:15378"/>
        <dbReference type="ChEBI" id="CHEBI:57783"/>
        <dbReference type="ChEBI" id="CHEBI:58349"/>
        <dbReference type="ChEBI" id="CHEBI:78453"/>
        <dbReference type="ChEBI" id="CHEBI:78454"/>
    </reaction>
    <physiologicalReaction direction="left-to-right" evidence="28">
        <dbReference type="Rhea" id="RHEA:41813"/>
    </physiologicalReaction>
</comment>
<proteinExistence type="predicted"/>
<comment type="catalytic activity">
    <reaction evidence="23">
        <text>3-oxooctadecanoyl-[ACP] + NADPH + H(+) = (3R)-hydroxyoctadecanoyl-[ACP] + NADP(+)</text>
        <dbReference type="Rhea" id="RHEA:41920"/>
        <dbReference type="Rhea" id="RHEA-COMP:9653"/>
        <dbReference type="Rhea" id="RHEA-COMP:9654"/>
        <dbReference type="ChEBI" id="CHEBI:15378"/>
        <dbReference type="ChEBI" id="CHEBI:57783"/>
        <dbReference type="ChEBI" id="CHEBI:58349"/>
        <dbReference type="ChEBI" id="CHEBI:78487"/>
        <dbReference type="ChEBI" id="CHEBI:78488"/>
    </reaction>
    <physiologicalReaction direction="left-to-right" evidence="23">
        <dbReference type="Rhea" id="RHEA:41921"/>
    </physiologicalReaction>
</comment>
<evidence type="ECO:0000256" key="11">
    <source>
        <dbReference type="ARBA" id="ARBA00023268"/>
    </source>
</evidence>
<evidence type="ECO:0000256" key="28">
    <source>
        <dbReference type="ARBA" id="ARBA00047500"/>
    </source>
</evidence>
<dbReference type="RefSeq" id="WP_378303148.1">
    <property type="nucleotide sequence ID" value="NZ_JBHUKS010000006.1"/>
</dbReference>
<evidence type="ECO:0000256" key="47">
    <source>
        <dbReference type="ARBA" id="ARBA00049263"/>
    </source>
</evidence>
<dbReference type="Gene3D" id="3.40.50.11460">
    <property type="match status" value="1"/>
</dbReference>
<feature type="compositionally biased region" description="Basic residues" evidence="54">
    <location>
        <begin position="181"/>
        <end position="213"/>
    </location>
</feature>
<comment type="pathway">
    <text evidence="2">Antibiotic biosynthesis.</text>
</comment>
<dbReference type="Pfam" id="PF22953">
    <property type="entry name" value="SpnB_Rossmann"/>
    <property type="match status" value="1"/>
</dbReference>
<evidence type="ECO:0000256" key="46">
    <source>
        <dbReference type="ARBA" id="ARBA00049171"/>
    </source>
</evidence>
<dbReference type="InterPro" id="IPR055123">
    <property type="entry name" value="SpnB-like_Rossmann"/>
</dbReference>
<keyword evidence="9" id="KW-0045">Antibiotic biosynthesis</keyword>
<evidence type="ECO:0000256" key="10">
    <source>
        <dbReference type="ARBA" id="ARBA00023239"/>
    </source>
</evidence>
<dbReference type="SMART" id="SM00825">
    <property type="entry name" value="PKS_KS"/>
    <property type="match status" value="1"/>
</dbReference>
<evidence type="ECO:0000256" key="43">
    <source>
        <dbReference type="ARBA" id="ARBA00048935"/>
    </source>
</evidence>
<dbReference type="Gene3D" id="3.10.129.110">
    <property type="entry name" value="Polyketide synthase dehydratase"/>
    <property type="match status" value="1"/>
</dbReference>
<evidence type="ECO:0000256" key="1">
    <source>
        <dbReference type="ARBA" id="ARBA00001957"/>
    </source>
</evidence>
<evidence type="ECO:0000256" key="18">
    <source>
        <dbReference type="ARBA" id="ARBA00023398"/>
    </source>
</evidence>
<dbReference type="InterPro" id="IPR020802">
    <property type="entry name" value="TesA-like"/>
</dbReference>
<dbReference type="SMART" id="SM01294">
    <property type="entry name" value="PKS_PP_betabranch"/>
    <property type="match status" value="1"/>
</dbReference>
<dbReference type="InterPro" id="IPR020806">
    <property type="entry name" value="PKS_PP-bd"/>
</dbReference>
<feature type="domain" description="Ketosynthase family 3 (KS3)" evidence="56">
    <location>
        <begin position="311"/>
        <end position="732"/>
    </location>
</feature>
<evidence type="ECO:0000256" key="34">
    <source>
        <dbReference type="ARBA" id="ARBA00048051"/>
    </source>
</evidence>
<dbReference type="Pfam" id="PF13602">
    <property type="entry name" value="ADH_zinc_N_2"/>
    <property type="match status" value="1"/>
</dbReference>
<dbReference type="Gene3D" id="1.10.1200.10">
    <property type="entry name" value="ACP-like"/>
    <property type="match status" value="1"/>
</dbReference>
<dbReference type="Pfam" id="PF00975">
    <property type="entry name" value="Thioesterase"/>
    <property type="match status" value="1"/>
</dbReference>
<feature type="region of interest" description="Disordered" evidence="54">
    <location>
        <begin position="1"/>
        <end position="280"/>
    </location>
</feature>
<evidence type="ECO:0000256" key="51">
    <source>
        <dbReference type="ARBA" id="ARBA00049521"/>
    </source>
</evidence>
<evidence type="ECO:0000256" key="37">
    <source>
        <dbReference type="ARBA" id="ARBA00048420"/>
    </source>
</evidence>
<dbReference type="InterPro" id="IPR014043">
    <property type="entry name" value="Acyl_transferase_dom"/>
</dbReference>
<feature type="active site" description="Proton donor; for dehydratase activity" evidence="53">
    <location>
        <position position="1390"/>
    </location>
</feature>
<dbReference type="InterPro" id="IPR020807">
    <property type="entry name" value="PKS_DH"/>
</dbReference>
<keyword evidence="8" id="KW-0663">Pyridoxal phosphate</keyword>
<dbReference type="InterPro" id="IPR014031">
    <property type="entry name" value="Ketoacyl_synth_C"/>
</dbReference>
<comment type="pathway">
    <text evidence="3">Lipid metabolism.</text>
</comment>
<feature type="region of interest" description="C-terminal hotdog fold" evidence="53">
    <location>
        <begin position="1335"/>
        <end position="1467"/>
    </location>
</feature>
<evidence type="ECO:0000259" key="56">
    <source>
        <dbReference type="PROSITE" id="PS52004"/>
    </source>
</evidence>
<dbReference type="PROSITE" id="PS00012">
    <property type="entry name" value="PHOSPHOPANTETHEINE"/>
    <property type="match status" value="1"/>
</dbReference>
<keyword evidence="5" id="KW-0597">Phosphoprotein</keyword>
<dbReference type="Gene3D" id="3.40.50.1820">
    <property type="entry name" value="alpha/beta hydrolase"/>
    <property type="match status" value="1"/>
</dbReference>
<comment type="catalytic activity">
    <reaction evidence="46">
        <text>(2E)-tetradecenoyl-[ACP] + NADPH + H(+) = tetradecanoyl-[ACP] + NADP(+)</text>
        <dbReference type="Rhea" id="RHEA:41896"/>
        <dbReference type="Rhea" id="RHEA-COMP:9647"/>
        <dbReference type="Rhea" id="RHEA-COMP:9648"/>
        <dbReference type="ChEBI" id="CHEBI:15378"/>
        <dbReference type="ChEBI" id="CHEBI:57783"/>
        <dbReference type="ChEBI" id="CHEBI:58349"/>
        <dbReference type="ChEBI" id="CHEBI:78475"/>
        <dbReference type="ChEBI" id="CHEBI:78477"/>
    </reaction>
    <physiologicalReaction direction="left-to-right" evidence="46">
        <dbReference type="Rhea" id="RHEA:41897"/>
    </physiologicalReaction>
</comment>
<dbReference type="PROSITE" id="PS00606">
    <property type="entry name" value="KS3_1"/>
    <property type="match status" value="1"/>
</dbReference>
<dbReference type="Gene3D" id="3.30.70.3290">
    <property type="match status" value="1"/>
</dbReference>
<dbReference type="SUPFAM" id="SSF50129">
    <property type="entry name" value="GroES-like"/>
    <property type="match status" value="1"/>
</dbReference>
<dbReference type="Pfam" id="PF16197">
    <property type="entry name" value="KAsynt_C_assoc"/>
    <property type="match status" value="1"/>
</dbReference>
<evidence type="ECO:0000256" key="48">
    <source>
        <dbReference type="ARBA" id="ARBA00049414"/>
    </source>
</evidence>
<evidence type="ECO:0000256" key="42">
    <source>
        <dbReference type="ARBA" id="ARBA00048704"/>
    </source>
</evidence>
<comment type="catalytic activity">
    <reaction evidence="25">
        <text>a (3R)-hydroxyacyl-[ACP] + NADP(+) = a 3-oxoacyl-[ACP] + NADPH + H(+)</text>
        <dbReference type="Rhea" id="RHEA:17397"/>
        <dbReference type="Rhea" id="RHEA-COMP:9916"/>
        <dbReference type="Rhea" id="RHEA-COMP:9945"/>
        <dbReference type="ChEBI" id="CHEBI:15378"/>
        <dbReference type="ChEBI" id="CHEBI:57783"/>
        <dbReference type="ChEBI" id="CHEBI:58349"/>
        <dbReference type="ChEBI" id="CHEBI:78776"/>
        <dbReference type="ChEBI" id="CHEBI:78827"/>
        <dbReference type="EC" id="1.1.1.100"/>
    </reaction>
    <physiologicalReaction direction="right-to-left" evidence="25">
        <dbReference type="Rhea" id="RHEA:17399"/>
    </physiologicalReaction>
</comment>
<evidence type="ECO:0000256" key="5">
    <source>
        <dbReference type="ARBA" id="ARBA00022553"/>
    </source>
</evidence>
<comment type="catalytic activity">
    <reaction evidence="39">
        <text>3-oxohexanoyl-[ACP] + NADPH + H(+) = (3R)-hydroxyhexanoyl-[ACP] + NADP(+)</text>
        <dbReference type="Rhea" id="RHEA:41824"/>
        <dbReference type="Rhea" id="RHEA-COMP:9629"/>
        <dbReference type="Rhea" id="RHEA-COMP:9630"/>
        <dbReference type="ChEBI" id="CHEBI:15378"/>
        <dbReference type="ChEBI" id="CHEBI:57783"/>
        <dbReference type="ChEBI" id="CHEBI:58349"/>
        <dbReference type="ChEBI" id="CHEBI:78456"/>
        <dbReference type="ChEBI" id="CHEBI:78457"/>
    </reaction>
    <physiologicalReaction direction="left-to-right" evidence="39">
        <dbReference type="Rhea" id="RHEA:41825"/>
    </physiologicalReaction>
</comment>
<comment type="catalytic activity">
    <reaction evidence="43">
        <text>3-oxotetradecanoyl-[ACP] + NADPH + H(+) = (3R)-hydroxytetradecanoyl-[ACP] + NADP(+)</text>
        <dbReference type="Rhea" id="RHEA:41888"/>
        <dbReference type="Rhea" id="RHEA-COMP:9645"/>
        <dbReference type="Rhea" id="RHEA-COMP:9646"/>
        <dbReference type="ChEBI" id="CHEBI:15378"/>
        <dbReference type="ChEBI" id="CHEBI:57783"/>
        <dbReference type="ChEBI" id="CHEBI:58349"/>
        <dbReference type="ChEBI" id="CHEBI:78473"/>
        <dbReference type="ChEBI" id="CHEBI:78474"/>
    </reaction>
    <physiologicalReaction direction="left-to-right" evidence="43">
        <dbReference type="Rhea" id="RHEA:41889"/>
    </physiologicalReaction>
</comment>
<dbReference type="Pfam" id="PF00109">
    <property type="entry name" value="ketoacyl-synt"/>
    <property type="match status" value="1"/>
</dbReference>
<comment type="catalytic activity">
    <reaction evidence="24">
        <text>hexanoyl-[ACP] + malonyl-[ACP] + H(+) = 3-oxooctanoyl-[ACP] + holo-[ACP] + CO2</text>
        <dbReference type="Rhea" id="RHEA:41836"/>
        <dbReference type="Rhea" id="RHEA-COMP:9623"/>
        <dbReference type="Rhea" id="RHEA-COMP:9632"/>
        <dbReference type="Rhea" id="RHEA-COMP:9633"/>
        <dbReference type="Rhea" id="RHEA-COMP:9685"/>
        <dbReference type="ChEBI" id="CHEBI:15378"/>
        <dbReference type="ChEBI" id="CHEBI:16526"/>
        <dbReference type="ChEBI" id="CHEBI:64479"/>
        <dbReference type="ChEBI" id="CHEBI:78449"/>
        <dbReference type="ChEBI" id="CHEBI:78459"/>
        <dbReference type="ChEBI" id="CHEBI:78460"/>
    </reaction>
    <physiologicalReaction direction="left-to-right" evidence="24">
        <dbReference type="Rhea" id="RHEA:41837"/>
    </physiologicalReaction>
</comment>
<dbReference type="InterPro" id="IPR001031">
    <property type="entry name" value="Thioesterase"/>
</dbReference>
<dbReference type="InterPro" id="IPR049552">
    <property type="entry name" value="PKS_DH_N"/>
</dbReference>
<dbReference type="SMART" id="SM00822">
    <property type="entry name" value="PKS_KR"/>
    <property type="match status" value="1"/>
</dbReference>
<dbReference type="InterPro" id="IPR020841">
    <property type="entry name" value="PKS_Beta-ketoAc_synthase_dom"/>
</dbReference>
<dbReference type="InterPro" id="IPR036736">
    <property type="entry name" value="ACP-like_sf"/>
</dbReference>
<evidence type="ECO:0000256" key="7">
    <source>
        <dbReference type="ARBA" id="ARBA00022799"/>
    </source>
</evidence>
<dbReference type="InterPro" id="IPR013154">
    <property type="entry name" value="ADH-like_N"/>
</dbReference>
<evidence type="ECO:0000256" key="2">
    <source>
        <dbReference type="ARBA" id="ARBA00004792"/>
    </source>
</evidence>
<dbReference type="SUPFAM" id="SSF52151">
    <property type="entry name" value="FabD/lysophospholipase-like"/>
    <property type="match status" value="1"/>
</dbReference>
<keyword evidence="12" id="KW-0012">Acyltransferase</keyword>
<dbReference type="InterPro" id="IPR011032">
    <property type="entry name" value="GroES-like_sf"/>
</dbReference>
<evidence type="ECO:0000256" key="25">
    <source>
        <dbReference type="ARBA" id="ARBA00047400"/>
    </source>
</evidence>
<comment type="catalytic activity">
    <reaction evidence="19">
        <text>(3R)-hydroxyoctadecanoyl-[ACP] = (2E)-octadecenoyl-[ACP] + H2O</text>
        <dbReference type="Rhea" id="RHEA:41924"/>
        <dbReference type="Rhea" id="RHEA-COMP:9654"/>
        <dbReference type="Rhea" id="RHEA-COMP:9655"/>
        <dbReference type="ChEBI" id="CHEBI:15377"/>
        <dbReference type="ChEBI" id="CHEBI:78488"/>
        <dbReference type="ChEBI" id="CHEBI:78489"/>
    </reaction>
    <physiologicalReaction direction="left-to-right" evidence="19">
        <dbReference type="Rhea" id="RHEA:41925"/>
    </physiologicalReaction>
</comment>
<accession>A0ABW5H4G2</accession>
<comment type="function">
    <text evidence="22">Fatty acid synthetase is a multifunctional enzyme that catalyzes the de novo biosynthesis of long-chain saturated fatty acids starting from acetyl-CoA and malonyl-CoA in the presence of NADPH. This multifunctional protein contains 7 catalytic activities and a site for the binding of the prosthetic group 4'-phosphopantetheine of the acyl carrier protein ([ACP]) domain.</text>
</comment>
<dbReference type="InterPro" id="IPR032821">
    <property type="entry name" value="PKS_assoc"/>
</dbReference>
<evidence type="ECO:0000256" key="27">
    <source>
        <dbReference type="ARBA" id="ARBA00047451"/>
    </source>
</evidence>
<dbReference type="CDD" id="cd05195">
    <property type="entry name" value="enoyl_red"/>
    <property type="match status" value="1"/>
</dbReference>
<evidence type="ECO:0000256" key="24">
    <source>
        <dbReference type="ARBA" id="ARBA00047394"/>
    </source>
</evidence>
<dbReference type="InterPro" id="IPR014030">
    <property type="entry name" value="Ketoacyl_synth_N"/>
</dbReference>
<sequence>MGPLGARQRHDQRAERCVAAPDGGHRSPAAAGGTRPGVVRPGHRFARAAAGAARAGHRLDAGRGRGAGRAAEPGEDAAAHRGRRCRGVGGQLRPAARRNARGRPAAPPARPGARRGGRGARAQFARNRRRRPRIPRTRVRLADRGRTPQPADDRDRPAPARDAGLRLPHAGGARRAPPCRTARRPPRRGRLVPARRTRPVRSRARRGRTRRTRPGRDRPAAAAPRGRVERPVGRAGHARGRRADPVGQHRRGLRLHRPGTRQAERAVTRGHGQEGSTTMPDDQKLVDYLKWVTADLHQTRQRLEEAESGRREPVAIVGMACRFPGGVGSPEELWELVASGADGITGFPGDRGWDLGVLAGDGHGRSATAEGGFLDDVAGFDAGFFGISPREALAMDPQQRLLLETSWEAVERTGIDPRTLRGSRTGVFVGTNGQDYANLVLASGEDVEGHAGTGLAASVVSGRISYAFGFEGPAVTVDTACSSSLVALHLAAQALRAGECTLALAAGVTVMSTALGFAGFTRQGGLAPDGRCKAFSDDADGTGWSEGVGMLVVEKLSDAERNGHRVLAVVRGSAVNQDGASNGLTAPNGPAQQRVIRQALASAGLSAADVDAVEAHGTGTVLGDPIEAQAVLAAYGQDREIPLWLGGIKSNLGHTQAAAGVAGVIKMVLALRHGILPETLHVTEPSTRVDWSAGAVSLLTERTEWPAVGRPRRAGVSSFGISGTNAHVILEQAPAPAEPPEPAGPAPSGVLPWVVSAKSAAALRAQARRLLSVAGGRAPADVGLSLATTRSVFDRRAVVLGESREELLSGLTGLTGEEPAAVTGLADIEGRTVFVFPGQGSQWAGMGARLAEESPVFAELLGECAAALAEHVDWSLLEVLRGADGAPALDRVDVVQPASWAIMVSLAALWSHHGVVPDAVVGHSQGEIAAAVVSGALSIEDGARVVAVRGKAISRSLAGRGGMASVALPAADVERRLAGRDLSLAAVNGPKSVVVSGAPEALDAFLAELTAEEVRVRRIAVDYASHSAQVELLEGEVRRELAGVAARESEIPFFSTVTGDWLDTAALDAGYWYRNLREAVGFEPAVRALLGQGHQAFVEVSSHPVLTGSIHETVDEAGVPAVVAGTLRRDDGGLRRFLTSLAEVFVRGVEADWSTVFAATGARRADLPTYAFQHERYWPRTAPVRADPAGLGQLPADHPLLGSAVSLAGSDGVLLTGRLSTATHPWLADHVAGGRVLFPGTGFLELAVRAGDQAGCDRVAELTLAVPLVLAGDEAAAVQVRVAAPDETGSRELRIFSRPADAPPEHEWTCHATGLLAPGGRAAEFDASQWPPPGADAVDLDGFYDRLAFGPAFQGLRAVWRDEAAVYAEVALPAPAADAGLFGIHPVLLDAALHAVSFVDPGGAGKSLLPFAWNGVSLHASGASTLRVRLTGIGADTVSIDAADVDGAPVLSAESLVLRSVSAGLAAGPGGEQRSLFRVDWAEIPVPAPSATRWTMLGGDVFGLAPAVSLAGDVLAGFADSPAGASGPVPDVFLLPVVGDRPGGPDAVRSLTARALEQIQGFLGEERFAGSRMLVATRGAAADGGDVADLAAAAVWGLVRSAQTENPGRFLLADLDGEPESAAVVPALAGLFAEGESQVLVRRGRVRAGRLARLADGDGLLPPAGDAPWRLGTSHRGSLDALSLLPAPEVAEPLSGRQVRIRVRAAGVNFRDVLKALGMYPGRDGLMGAEAAGVVSEVGPEATEFRPGDRVLGMIDGGFGPVAVADERCLAPVPDGWPDERAASVALVFLTAYHAFVDLARLRRGETVLIHAGAGGVGMAAIQLAHHLGAEVFATASEAKWGELRALGVADDHIASSRTTEFEQRFLATTGGRGVDVVLNALAGEFVDASLRVLAPGGRFLEMGKTDIRTDVAGADYRAFDLGTVPVERIQEMLHELLRLFDAGALRALPVTGWDVRRAPEAFRRMSLAKHIGKIVLAVPPAWRPDGTVLITGGTGVLGGRLARHLVAERGVRHLLLASRRGPDAPGAPELRAELAALGADVTVAACDTADRAALADLLGSVLAAHPLTAVVHTAGVLDDGVVASLTPDRLDAVLRPKVDAAWHLHELTARMPLAAFVLFSSVSGVTGAPGQANYAAANVFLDALAQHRRARGLPATSLAWGLWEQASEMTGALTGNDVKRISSAGLPPIGTRQGLAMFDTAITSDEPLIVGVRVDASRLGGRTEVPALLRGLVRTGRRAAAAGAASVSAATLRDRLRGLGPAEREDLVRALVVDYAAALLGLRDPAALDPGRPFLESGFDSLIAVELRNKLAETAGLRLPSTVVFDSKTPAQLAKWLLGELADTVEAAPGRVGEPASRDSGDTVAKLFFGALERRQEPQGMGLLKAVAALRPTFETPAELDELPLPVTLSEGAAEPMLIGISSPVVNGGVHQYARLAAQFRGKRTMSALPLIGFAPGESLPATAAAASRVIAECALNASDGKPFVLFGHSSAGALAVSVAGVLESTWGIRPDAVVMLDTLSMRHRSGESVDFDAIARTYLTGAESSPVTPTSARLSAMSHWFSMMTALELPPTTAPTLLVRCAVPLAGAEAAAASGESPVPADAVRTIDADHFSLAKEDSALTAAVLEDWLADGVLAR</sequence>
<comment type="catalytic activity">
    <reaction evidence="36">
        <text>tetradecanoyl-[ACP] + H2O = tetradecanoate + holo-[ACP] + H(+)</text>
        <dbReference type="Rhea" id="RHEA:30123"/>
        <dbReference type="Rhea" id="RHEA-COMP:9648"/>
        <dbReference type="Rhea" id="RHEA-COMP:9685"/>
        <dbReference type="ChEBI" id="CHEBI:15377"/>
        <dbReference type="ChEBI" id="CHEBI:15378"/>
        <dbReference type="ChEBI" id="CHEBI:30807"/>
        <dbReference type="ChEBI" id="CHEBI:64479"/>
        <dbReference type="ChEBI" id="CHEBI:78477"/>
        <dbReference type="EC" id="3.1.2.14"/>
    </reaction>
    <physiologicalReaction direction="left-to-right" evidence="36">
        <dbReference type="Rhea" id="RHEA:30124"/>
    </physiologicalReaction>
</comment>
<dbReference type="InterPro" id="IPR009081">
    <property type="entry name" value="PP-bd_ACP"/>
</dbReference>
<comment type="catalytic activity">
    <reaction evidence="50">
        <text>butanoyl-[ACP] + malonyl-[ACP] + H(+) = 3-oxohexanoyl-[ACP] + holo-[ACP] + CO2</text>
        <dbReference type="Rhea" id="RHEA:41820"/>
        <dbReference type="Rhea" id="RHEA-COMP:9623"/>
        <dbReference type="Rhea" id="RHEA-COMP:9628"/>
        <dbReference type="Rhea" id="RHEA-COMP:9629"/>
        <dbReference type="Rhea" id="RHEA-COMP:9685"/>
        <dbReference type="ChEBI" id="CHEBI:15378"/>
        <dbReference type="ChEBI" id="CHEBI:16526"/>
        <dbReference type="ChEBI" id="CHEBI:64479"/>
        <dbReference type="ChEBI" id="CHEBI:78449"/>
        <dbReference type="ChEBI" id="CHEBI:78454"/>
        <dbReference type="ChEBI" id="CHEBI:78456"/>
    </reaction>
    <physiologicalReaction direction="left-to-right" evidence="50">
        <dbReference type="Rhea" id="RHEA:41821"/>
    </physiologicalReaction>
</comment>
<feature type="compositionally biased region" description="Basic residues" evidence="54">
    <location>
        <begin position="248"/>
        <end position="259"/>
    </location>
</feature>
<dbReference type="EMBL" id="JBHUKS010000006">
    <property type="protein sequence ID" value="MFD2467956.1"/>
    <property type="molecule type" value="Genomic_DNA"/>
</dbReference>
<evidence type="ECO:0000313" key="59">
    <source>
        <dbReference type="Proteomes" id="UP001597483"/>
    </source>
</evidence>
<evidence type="ECO:0000256" key="39">
    <source>
        <dbReference type="ARBA" id="ARBA00048571"/>
    </source>
</evidence>
<evidence type="ECO:0000256" key="12">
    <source>
        <dbReference type="ARBA" id="ARBA00023315"/>
    </source>
</evidence>
<dbReference type="SMART" id="SM00826">
    <property type="entry name" value="PKS_DH"/>
    <property type="match status" value="1"/>
</dbReference>
<comment type="catalytic activity">
    <reaction evidence="47">
        <text>3-oxododecanoyl-[ACP] + NADPH + H(+) = (3R)-hydroxydodecanoyl-[ACP] + NADP(+)</text>
        <dbReference type="Rhea" id="RHEA:41872"/>
        <dbReference type="Rhea" id="RHEA-COMP:9641"/>
        <dbReference type="Rhea" id="RHEA-COMP:9642"/>
        <dbReference type="ChEBI" id="CHEBI:15378"/>
        <dbReference type="ChEBI" id="CHEBI:57783"/>
        <dbReference type="ChEBI" id="CHEBI:58349"/>
        <dbReference type="ChEBI" id="CHEBI:78469"/>
        <dbReference type="ChEBI" id="CHEBI:78470"/>
    </reaction>
    <physiologicalReaction direction="left-to-right" evidence="47">
        <dbReference type="Rhea" id="RHEA:41873"/>
    </physiologicalReaction>
</comment>
<comment type="catalytic activity">
    <reaction evidence="38">
        <text>a fatty acyl-[ACP] + malonyl-[ACP] + H(+) = a 3-oxoacyl-[ACP] + holo-[ACP] + CO2</text>
        <dbReference type="Rhea" id="RHEA:22836"/>
        <dbReference type="Rhea" id="RHEA-COMP:9623"/>
        <dbReference type="Rhea" id="RHEA-COMP:9685"/>
        <dbReference type="Rhea" id="RHEA-COMP:9916"/>
        <dbReference type="Rhea" id="RHEA-COMP:14125"/>
        <dbReference type="ChEBI" id="CHEBI:15378"/>
        <dbReference type="ChEBI" id="CHEBI:16526"/>
        <dbReference type="ChEBI" id="CHEBI:64479"/>
        <dbReference type="ChEBI" id="CHEBI:78449"/>
        <dbReference type="ChEBI" id="CHEBI:78776"/>
        <dbReference type="ChEBI" id="CHEBI:138651"/>
        <dbReference type="EC" id="2.3.1.41"/>
    </reaction>
    <physiologicalReaction direction="left-to-right" evidence="38">
        <dbReference type="Rhea" id="RHEA:22837"/>
    </physiologicalReaction>
</comment>
<dbReference type="Pfam" id="PF00550">
    <property type="entry name" value="PP-binding"/>
    <property type="match status" value="1"/>
</dbReference>
<dbReference type="Pfam" id="PF08240">
    <property type="entry name" value="ADH_N"/>
    <property type="match status" value="1"/>
</dbReference>
<dbReference type="CDD" id="cd08956">
    <property type="entry name" value="KR_3_FAS_SDR_x"/>
    <property type="match status" value="1"/>
</dbReference>
<comment type="catalytic activity">
    <reaction evidence="14">
        <text>(3R)-hydroxydodecanoyl-[ACP] = (2E)-dodecenoyl-[ACP] + H2O</text>
        <dbReference type="Rhea" id="RHEA:41876"/>
        <dbReference type="Rhea" id="RHEA-COMP:9642"/>
        <dbReference type="Rhea" id="RHEA-COMP:9643"/>
        <dbReference type="ChEBI" id="CHEBI:15377"/>
        <dbReference type="ChEBI" id="CHEBI:78470"/>
        <dbReference type="ChEBI" id="CHEBI:78472"/>
    </reaction>
    <physiologicalReaction direction="left-to-right" evidence="14">
        <dbReference type="Rhea" id="RHEA:41877"/>
    </physiologicalReaction>
</comment>
<comment type="caution">
    <text evidence="58">The sequence shown here is derived from an EMBL/GenBank/DDBJ whole genome shotgun (WGS) entry which is preliminary data.</text>
</comment>
<dbReference type="InterPro" id="IPR001227">
    <property type="entry name" value="Ac_transferase_dom_sf"/>
</dbReference>
<keyword evidence="7" id="KW-0702">S-nitrosylation</keyword>
<dbReference type="SMART" id="SM00823">
    <property type="entry name" value="PKS_PP"/>
    <property type="match status" value="1"/>
</dbReference>
<evidence type="ECO:0000313" key="58">
    <source>
        <dbReference type="EMBL" id="MFD2467956.1"/>
    </source>
</evidence>
<feature type="region of interest" description="N-terminal hotdog fold" evidence="53">
    <location>
        <begin position="1198"/>
        <end position="1323"/>
    </location>
</feature>
<comment type="catalytic activity">
    <reaction evidence="33">
        <text>acetyl-[ACP] + malonyl-[ACP] + H(+) = 3-oxobutanoyl-[ACP] + holo-[ACP] + CO2</text>
        <dbReference type="Rhea" id="RHEA:41800"/>
        <dbReference type="Rhea" id="RHEA-COMP:9621"/>
        <dbReference type="Rhea" id="RHEA-COMP:9623"/>
        <dbReference type="Rhea" id="RHEA-COMP:9625"/>
        <dbReference type="Rhea" id="RHEA-COMP:9685"/>
        <dbReference type="ChEBI" id="CHEBI:15378"/>
        <dbReference type="ChEBI" id="CHEBI:16526"/>
        <dbReference type="ChEBI" id="CHEBI:64479"/>
        <dbReference type="ChEBI" id="CHEBI:78446"/>
        <dbReference type="ChEBI" id="CHEBI:78449"/>
        <dbReference type="ChEBI" id="CHEBI:78450"/>
    </reaction>
    <physiologicalReaction direction="left-to-right" evidence="33">
        <dbReference type="Rhea" id="RHEA:41801"/>
    </physiologicalReaction>
</comment>
<evidence type="ECO:0000256" key="35">
    <source>
        <dbReference type="ARBA" id="ARBA00048281"/>
    </source>
</evidence>
<comment type="catalytic activity">
    <reaction evidence="34">
        <text>hexadecanoyl-[ACP] + malonyl-[ACP] + H(+) = 3-oxooctadecanoyl-[ACP] + holo-[ACP] + CO2</text>
        <dbReference type="Rhea" id="RHEA:41916"/>
        <dbReference type="Rhea" id="RHEA-COMP:9623"/>
        <dbReference type="Rhea" id="RHEA-COMP:9652"/>
        <dbReference type="Rhea" id="RHEA-COMP:9653"/>
        <dbReference type="Rhea" id="RHEA-COMP:9685"/>
        <dbReference type="ChEBI" id="CHEBI:15378"/>
        <dbReference type="ChEBI" id="CHEBI:16526"/>
        <dbReference type="ChEBI" id="CHEBI:64479"/>
        <dbReference type="ChEBI" id="CHEBI:78449"/>
        <dbReference type="ChEBI" id="CHEBI:78483"/>
        <dbReference type="ChEBI" id="CHEBI:78487"/>
    </reaction>
    <physiologicalReaction direction="left-to-right" evidence="34">
        <dbReference type="Rhea" id="RHEA:41917"/>
    </physiologicalReaction>
</comment>
<dbReference type="PANTHER" id="PTHR43775:SF51">
    <property type="entry name" value="INACTIVE PHENOLPHTHIOCEROL SYNTHESIS POLYKETIDE SYNTHASE TYPE I PKS1-RELATED"/>
    <property type="match status" value="1"/>
</dbReference>
<evidence type="ECO:0000256" key="50">
    <source>
        <dbReference type="ARBA" id="ARBA00049449"/>
    </source>
</evidence>
<dbReference type="Pfam" id="PF08659">
    <property type="entry name" value="KR"/>
    <property type="match status" value="1"/>
</dbReference>
<evidence type="ECO:0000256" key="14">
    <source>
        <dbReference type="ARBA" id="ARBA00023351"/>
    </source>
</evidence>
<evidence type="ECO:0000256" key="8">
    <source>
        <dbReference type="ARBA" id="ARBA00022898"/>
    </source>
</evidence>
<comment type="catalytic activity">
    <reaction evidence="27">
        <text>tetradecanoyl-[ACP] + malonyl-[ACP] + H(+) = 3-oxohexadecanoyl-[ACP] + holo-[ACP] + CO2</text>
        <dbReference type="Rhea" id="RHEA:41900"/>
        <dbReference type="Rhea" id="RHEA-COMP:9623"/>
        <dbReference type="Rhea" id="RHEA-COMP:9648"/>
        <dbReference type="Rhea" id="RHEA-COMP:9649"/>
        <dbReference type="Rhea" id="RHEA-COMP:9685"/>
        <dbReference type="ChEBI" id="CHEBI:15378"/>
        <dbReference type="ChEBI" id="CHEBI:16526"/>
        <dbReference type="ChEBI" id="CHEBI:64479"/>
        <dbReference type="ChEBI" id="CHEBI:78449"/>
        <dbReference type="ChEBI" id="CHEBI:78477"/>
        <dbReference type="ChEBI" id="CHEBI:78478"/>
    </reaction>
    <physiologicalReaction direction="left-to-right" evidence="27">
        <dbReference type="Rhea" id="RHEA:41901"/>
    </physiologicalReaction>
</comment>
<feature type="active site" description="Proton acceptor; for dehydratase activity" evidence="53">
    <location>
        <position position="1230"/>
    </location>
</feature>
<feature type="domain" description="PKS/mFAS DH" evidence="57">
    <location>
        <begin position="1198"/>
        <end position="1467"/>
    </location>
</feature>
<evidence type="ECO:0000256" key="49">
    <source>
        <dbReference type="ARBA" id="ARBA00049422"/>
    </source>
</evidence>
<evidence type="ECO:0000256" key="15">
    <source>
        <dbReference type="ARBA" id="ARBA00023373"/>
    </source>
</evidence>
<dbReference type="Pfam" id="PF08990">
    <property type="entry name" value="Docking"/>
    <property type="match status" value="1"/>
</dbReference>
<evidence type="ECO:0000256" key="17">
    <source>
        <dbReference type="ARBA" id="ARBA00023394"/>
    </source>
</evidence>
<gene>
    <name evidence="58" type="ORF">ACFSVL_11160</name>
</gene>
<evidence type="ECO:0000256" key="40">
    <source>
        <dbReference type="ARBA" id="ARBA00048650"/>
    </source>
</evidence>
<dbReference type="Pfam" id="PF00698">
    <property type="entry name" value="Acyl_transf_1"/>
    <property type="match status" value="1"/>
</dbReference>
<evidence type="ECO:0000256" key="45">
    <source>
        <dbReference type="ARBA" id="ARBA00049109"/>
    </source>
</evidence>
<comment type="catalytic activity">
    <reaction evidence="18">
        <text>(3R)-hydroxytetradecanoyl-[ACP] = (2E)-tetradecenoyl-[ACP] + H2O</text>
        <dbReference type="Rhea" id="RHEA:41892"/>
        <dbReference type="Rhea" id="RHEA-COMP:9646"/>
        <dbReference type="Rhea" id="RHEA-COMP:9647"/>
        <dbReference type="ChEBI" id="CHEBI:15377"/>
        <dbReference type="ChEBI" id="CHEBI:78474"/>
        <dbReference type="ChEBI" id="CHEBI:78475"/>
    </reaction>
    <physiologicalReaction direction="left-to-right" evidence="18">
        <dbReference type="Rhea" id="RHEA:41893"/>
    </physiologicalReaction>
</comment>
<dbReference type="Gene3D" id="3.40.47.10">
    <property type="match status" value="1"/>
</dbReference>
<dbReference type="InterPro" id="IPR057326">
    <property type="entry name" value="KR_dom"/>
</dbReference>
<dbReference type="Pfam" id="PF02801">
    <property type="entry name" value="Ketoacyl-synt_C"/>
    <property type="match status" value="1"/>
</dbReference>
<comment type="cofactor">
    <cofactor evidence="1">
        <name>pantetheine 4'-phosphate</name>
        <dbReference type="ChEBI" id="CHEBI:47942"/>
    </cofactor>
</comment>
<dbReference type="InterPro" id="IPR036291">
    <property type="entry name" value="NAD(P)-bd_dom_sf"/>
</dbReference>
<name>A0ABW5H4G2_9PSEU</name>
<keyword evidence="10" id="KW-0456">Lyase</keyword>
<comment type="catalytic activity">
    <reaction evidence="35">
        <text>(2E)-dodecenoyl-[ACP] + NADPH + H(+) = dodecanoyl-[ACP] + NADP(+)</text>
        <dbReference type="Rhea" id="RHEA:41880"/>
        <dbReference type="Rhea" id="RHEA-COMP:9643"/>
        <dbReference type="Rhea" id="RHEA-COMP:9644"/>
        <dbReference type="ChEBI" id="CHEBI:15378"/>
        <dbReference type="ChEBI" id="CHEBI:57783"/>
        <dbReference type="ChEBI" id="CHEBI:58349"/>
        <dbReference type="ChEBI" id="CHEBI:65264"/>
        <dbReference type="ChEBI" id="CHEBI:78472"/>
    </reaction>
    <physiologicalReaction direction="left-to-right" evidence="35">
        <dbReference type="Rhea" id="RHEA:41881"/>
    </physiologicalReaction>
</comment>
<evidence type="ECO:0000256" key="20">
    <source>
        <dbReference type="ARBA" id="ARBA00023401"/>
    </source>
</evidence>
<feature type="compositionally biased region" description="Basic and acidic residues" evidence="54">
    <location>
        <begin position="140"/>
        <end position="159"/>
    </location>
</feature>
<keyword evidence="4" id="KW-0596">Phosphopantetheine</keyword>
<comment type="catalytic activity">
    <reaction evidence="30">
        <text>(2E)-hexadecenoyl-[ACP] + NADPH + H(+) = hexadecanoyl-[ACP] + NADP(+)</text>
        <dbReference type="Rhea" id="RHEA:41912"/>
        <dbReference type="Rhea" id="RHEA-COMP:9651"/>
        <dbReference type="Rhea" id="RHEA-COMP:9652"/>
        <dbReference type="ChEBI" id="CHEBI:15378"/>
        <dbReference type="ChEBI" id="CHEBI:57783"/>
        <dbReference type="ChEBI" id="CHEBI:58349"/>
        <dbReference type="ChEBI" id="CHEBI:78481"/>
        <dbReference type="ChEBI" id="CHEBI:78483"/>
    </reaction>
    <physiologicalReaction direction="left-to-right" evidence="30">
        <dbReference type="Rhea" id="RHEA:41913"/>
    </physiologicalReaction>
</comment>
<dbReference type="PROSITE" id="PS50075">
    <property type="entry name" value="CARRIER"/>
    <property type="match status" value="1"/>
</dbReference>
<dbReference type="Gene3D" id="3.40.366.10">
    <property type="entry name" value="Malonyl-Coenzyme A Acyl Carrier Protein, domain 2"/>
    <property type="match status" value="1"/>
</dbReference>
<evidence type="ECO:0000256" key="13">
    <source>
        <dbReference type="ARBA" id="ARBA00023332"/>
    </source>
</evidence>
<comment type="catalytic activity">
    <reaction evidence="31">
        <text>(2E)-hexenoyl-[ACP] + NADPH + H(+) = hexanoyl-[ACP] + NADP(+)</text>
        <dbReference type="Rhea" id="RHEA:41832"/>
        <dbReference type="Rhea" id="RHEA-COMP:9631"/>
        <dbReference type="Rhea" id="RHEA-COMP:9632"/>
        <dbReference type="ChEBI" id="CHEBI:15378"/>
        <dbReference type="ChEBI" id="CHEBI:57783"/>
        <dbReference type="ChEBI" id="CHEBI:58349"/>
        <dbReference type="ChEBI" id="CHEBI:78458"/>
        <dbReference type="ChEBI" id="CHEBI:78459"/>
    </reaction>
    <physiologicalReaction direction="left-to-right" evidence="31">
        <dbReference type="Rhea" id="RHEA:41833"/>
    </physiologicalReaction>
</comment>
<comment type="catalytic activity">
    <reaction evidence="44">
        <text>(2E)-octadecenoyl-[ACP] + NADPH + H(+) = octadecanoyl-[ACP] + NADP(+)</text>
        <dbReference type="Rhea" id="RHEA:41928"/>
        <dbReference type="Rhea" id="RHEA-COMP:9655"/>
        <dbReference type="Rhea" id="RHEA-COMP:9656"/>
        <dbReference type="ChEBI" id="CHEBI:15378"/>
        <dbReference type="ChEBI" id="CHEBI:57783"/>
        <dbReference type="ChEBI" id="CHEBI:58349"/>
        <dbReference type="ChEBI" id="CHEBI:78489"/>
        <dbReference type="ChEBI" id="CHEBI:78495"/>
    </reaction>
    <physiologicalReaction direction="left-to-right" evidence="44">
        <dbReference type="Rhea" id="RHEA:41929"/>
    </physiologicalReaction>
</comment>
<evidence type="ECO:0000259" key="57">
    <source>
        <dbReference type="PROSITE" id="PS52019"/>
    </source>
</evidence>
<evidence type="ECO:0000256" key="31">
    <source>
        <dbReference type="ARBA" id="ARBA00047897"/>
    </source>
</evidence>
<evidence type="ECO:0000256" key="21">
    <source>
        <dbReference type="ARBA" id="ARBA00023402"/>
    </source>
</evidence>
<comment type="catalytic activity">
    <reaction evidence="45">
        <text>decanoyl-[ACP] + malonyl-[ACP] + H(+) = 3-oxododecanoyl-[ACP] + holo-[ACP] + CO2</text>
        <dbReference type="Rhea" id="RHEA:41868"/>
        <dbReference type="Rhea" id="RHEA-COMP:9623"/>
        <dbReference type="Rhea" id="RHEA-COMP:9640"/>
        <dbReference type="Rhea" id="RHEA-COMP:9641"/>
        <dbReference type="Rhea" id="RHEA-COMP:9685"/>
        <dbReference type="ChEBI" id="CHEBI:15378"/>
        <dbReference type="ChEBI" id="CHEBI:16526"/>
        <dbReference type="ChEBI" id="CHEBI:64479"/>
        <dbReference type="ChEBI" id="CHEBI:78449"/>
        <dbReference type="ChEBI" id="CHEBI:78468"/>
        <dbReference type="ChEBI" id="CHEBI:78469"/>
    </reaction>
    <physiologicalReaction direction="left-to-right" evidence="45">
        <dbReference type="Rhea" id="RHEA:41869"/>
    </physiologicalReaction>
</comment>
<keyword evidence="11" id="KW-0511">Multifunctional enzyme</keyword>
<evidence type="ECO:0000256" key="26">
    <source>
        <dbReference type="ARBA" id="ARBA00047440"/>
    </source>
</evidence>
<comment type="catalytic activity">
    <reaction evidence="21">
        <text>(3R)-hydroxybutanoyl-[ACP] = (2E)-butenoyl-[ACP] + H2O</text>
        <dbReference type="Rhea" id="RHEA:41808"/>
        <dbReference type="Rhea" id="RHEA-COMP:9626"/>
        <dbReference type="Rhea" id="RHEA-COMP:9627"/>
        <dbReference type="ChEBI" id="CHEBI:15377"/>
        <dbReference type="ChEBI" id="CHEBI:78451"/>
        <dbReference type="ChEBI" id="CHEBI:78453"/>
    </reaction>
    <physiologicalReaction direction="left-to-right" evidence="21">
        <dbReference type="Rhea" id="RHEA:41809"/>
    </physiologicalReaction>
</comment>
<dbReference type="SUPFAM" id="SSF55048">
    <property type="entry name" value="Probable ACP-binding domain of malonyl-CoA ACP transacylase"/>
    <property type="match status" value="1"/>
</dbReference>
<dbReference type="SUPFAM" id="SSF51735">
    <property type="entry name" value="NAD(P)-binding Rossmann-fold domains"/>
    <property type="match status" value="3"/>
</dbReference>
<evidence type="ECO:0000256" key="16">
    <source>
        <dbReference type="ARBA" id="ARBA00023388"/>
    </source>
</evidence>
<feature type="domain" description="Carrier" evidence="55">
    <location>
        <begin position="2263"/>
        <end position="2342"/>
    </location>
</feature>
<evidence type="ECO:0000256" key="32">
    <source>
        <dbReference type="ARBA" id="ARBA00047953"/>
    </source>
</evidence>
<evidence type="ECO:0000259" key="55">
    <source>
        <dbReference type="PROSITE" id="PS50075"/>
    </source>
</evidence>
<evidence type="ECO:0000256" key="36">
    <source>
        <dbReference type="ARBA" id="ARBA00048289"/>
    </source>
</evidence>
<comment type="catalytic activity">
    <reaction evidence="17">
        <text>a (3R)-hydroxyacyl-[ACP] = a (2E)-enoyl-[ACP] + H2O</text>
        <dbReference type="Rhea" id="RHEA:13097"/>
        <dbReference type="Rhea" id="RHEA-COMP:9925"/>
        <dbReference type="Rhea" id="RHEA-COMP:9945"/>
        <dbReference type="ChEBI" id="CHEBI:15377"/>
        <dbReference type="ChEBI" id="CHEBI:78784"/>
        <dbReference type="ChEBI" id="CHEBI:78827"/>
        <dbReference type="EC" id="4.2.1.59"/>
    </reaction>
    <physiologicalReaction direction="left-to-right" evidence="17">
        <dbReference type="Rhea" id="RHEA:13098"/>
    </physiologicalReaction>
</comment>
<dbReference type="InterPro" id="IPR016035">
    <property type="entry name" value="Acyl_Trfase/lysoPLipase"/>
</dbReference>
<comment type="catalytic activity">
    <reaction evidence="13">
        <text>(3R)-hydroxyoctanoyl-[ACP] = (2E)-octenoyl-[ACP] + H2O</text>
        <dbReference type="Rhea" id="RHEA:41844"/>
        <dbReference type="Rhea" id="RHEA-COMP:9634"/>
        <dbReference type="Rhea" id="RHEA-COMP:9635"/>
        <dbReference type="ChEBI" id="CHEBI:15377"/>
        <dbReference type="ChEBI" id="CHEBI:78461"/>
        <dbReference type="ChEBI" id="CHEBI:78462"/>
    </reaction>
    <physiologicalReaction direction="left-to-right" evidence="13">
        <dbReference type="Rhea" id="RHEA:41845"/>
    </physiologicalReaction>
</comment>
<evidence type="ECO:0000256" key="9">
    <source>
        <dbReference type="ARBA" id="ARBA00023194"/>
    </source>
</evidence>
<dbReference type="InterPro" id="IPR050091">
    <property type="entry name" value="PKS_NRPS_Biosynth_Enz"/>
</dbReference>
<organism evidence="58 59">
    <name type="scientific">Amycolatopsis silviterrae</name>
    <dbReference type="NCBI Taxonomy" id="1656914"/>
    <lineage>
        <taxon>Bacteria</taxon>
        <taxon>Bacillati</taxon>
        <taxon>Actinomycetota</taxon>
        <taxon>Actinomycetes</taxon>
        <taxon>Pseudonocardiales</taxon>
        <taxon>Pseudonocardiaceae</taxon>
        <taxon>Amycolatopsis</taxon>
    </lineage>
</organism>
<reference evidence="59" key="1">
    <citation type="journal article" date="2019" name="Int. J. Syst. Evol. Microbiol.">
        <title>The Global Catalogue of Microorganisms (GCM) 10K type strain sequencing project: providing services to taxonomists for standard genome sequencing and annotation.</title>
        <authorList>
            <consortium name="The Broad Institute Genomics Platform"/>
            <consortium name="The Broad Institute Genome Sequencing Center for Infectious Disease"/>
            <person name="Wu L."/>
            <person name="Ma J."/>
        </authorList>
    </citation>
    <scope>NUCLEOTIDE SEQUENCE [LARGE SCALE GENOMIC DNA]</scope>
    <source>
        <strain evidence="59">CGMCC 4.7641</strain>
    </source>
</reference>